<accession>A0ABM7NRS6</accession>
<evidence type="ECO:0000313" key="2">
    <source>
        <dbReference type="Proteomes" id="UP001321479"/>
    </source>
</evidence>
<dbReference type="InterPro" id="IPR023214">
    <property type="entry name" value="HAD_sf"/>
</dbReference>
<organism evidence="1 2">
    <name type="scientific">Cotonvirus japonicus</name>
    <dbReference type="NCBI Taxonomy" id="2811091"/>
    <lineage>
        <taxon>Viruses</taxon>
        <taxon>Varidnaviria</taxon>
        <taxon>Bamfordvirae</taxon>
        <taxon>Nucleocytoviricota</taxon>
        <taxon>Megaviricetes</taxon>
        <taxon>Imitervirales</taxon>
        <taxon>Mimiviridae</taxon>
        <taxon>Megamimivirinae</taxon>
        <taxon>Cotonvirus</taxon>
        <taxon>Cotonvirus japonicum</taxon>
    </lineage>
</organism>
<dbReference type="RefSeq" id="YP_010841470.1">
    <property type="nucleotide sequence ID" value="NC_079139.1"/>
</dbReference>
<proteinExistence type="predicted"/>
<dbReference type="Proteomes" id="UP001321479">
    <property type="component" value="Segment"/>
</dbReference>
<keyword evidence="2" id="KW-1185">Reference proteome</keyword>
<dbReference type="SUPFAM" id="SSF56219">
    <property type="entry name" value="DNase I-like"/>
    <property type="match status" value="1"/>
</dbReference>
<dbReference type="GeneID" id="80558067"/>
<dbReference type="InterPro" id="IPR036691">
    <property type="entry name" value="Endo/exonu/phosph_ase_sf"/>
</dbReference>
<dbReference type="EMBL" id="AP024483">
    <property type="protein sequence ID" value="BCS82862.1"/>
    <property type="molecule type" value="Genomic_DNA"/>
</dbReference>
<dbReference type="Gene3D" id="3.60.10.10">
    <property type="entry name" value="Endonuclease/exonuclease/phosphatase"/>
    <property type="match status" value="1"/>
</dbReference>
<reference evidence="1 2" key="1">
    <citation type="submission" date="2021-02" db="EMBL/GenBank/DDBJ databases">
        <title>Cotonvirus japonicus, which uses Golgi apparatus of host cells for its virion factory, phylogenetically links tailed tupanvirus and icosahedral mimivirus.</title>
        <authorList>
            <person name="Takahashi H."/>
            <person name="Fukaya S."/>
            <person name="Song C."/>
            <person name="Murata K."/>
            <person name="Takemura M."/>
        </authorList>
    </citation>
    <scope>NUCLEOTIDE SEQUENCE [LARGE SCALE GENOMIC DNA]</scope>
</reference>
<protein>
    <recommendedName>
        <fullName evidence="3">Endonuclease/exonuclease/phosphatase family protein</fullName>
    </recommendedName>
</protein>
<name>A0ABM7NRS6_9VIRU</name>
<sequence>MVKILSYNVFYKSMQTYPTYKNCEPIINDNVLKISYTKCLDNVSKFIEKHKPYDFIFIQEAANFMTLLSITPVLKSMNYVSDKFDLETIVTFYNKNLVLDNTNYKLVGYMADVNRPFHVLFFKGELCVINLHAGHKADIYNIDNYLVNCLIDNPFKKEFLQKLKTYDIIIGGDFNDNLNNGLTILTERFFNCPRQLYGFNRTPSCCNPNLNYLSDRNNAKFDHILSTIPTITSQIVQVPRASDHMPIIANIIKRIGYDFDGVLHNDVGISDREGQRHPYNLKGPYQPNHNIIKNITYNLSLGYEVYIITARQKNRLNFNTIINHLIKCQLNPEKITILFSNGQDKTKLLHEYKINSFYEDSYLRINELYNSYKKGLLSDLHNLYLVDPDDSSIKSINLM</sequence>
<evidence type="ECO:0000313" key="1">
    <source>
        <dbReference type="EMBL" id="BCS82862.1"/>
    </source>
</evidence>
<dbReference type="Gene3D" id="3.40.50.1000">
    <property type="entry name" value="HAD superfamily/HAD-like"/>
    <property type="match status" value="1"/>
</dbReference>
<evidence type="ECO:0008006" key="3">
    <source>
        <dbReference type="Google" id="ProtNLM"/>
    </source>
</evidence>